<dbReference type="Pfam" id="PF24030">
    <property type="entry name" value="DUF7341"/>
    <property type="match status" value="1"/>
</dbReference>
<evidence type="ECO:0000259" key="2">
    <source>
        <dbReference type="Pfam" id="PF24030"/>
    </source>
</evidence>
<evidence type="ECO:0000259" key="1">
    <source>
        <dbReference type="Pfam" id="PF24029"/>
    </source>
</evidence>
<dbReference type="InterPro" id="IPR055764">
    <property type="entry name" value="DUF7340"/>
</dbReference>
<reference evidence="4" key="1">
    <citation type="submission" date="2015-07" db="EMBL/GenBank/DDBJ databases">
        <authorList>
            <person name="Noorani M."/>
        </authorList>
    </citation>
    <scope>NUCLEOTIDE SEQUENCE [LARGE SCALE GENOMIC DNA]</scope>
</reference>
<accession>A0A0K1Y7V9</accession>
<evidence type="ECO:0000313" key="3">
    <source>
        <dbReference type="EMBL" id="AKY03003.1"/>
    </source>
</evidence>
<dbReference type="EMBL" id="KT309034">
    <property type="protein sequence ID" value="AKY03003.1"/>
    <property type="molecule type" value="Genomic_DNA"/>
</dbReference>
<dbReference type="GeneID" id="26639230"/>
<proteinExistence type="predicted"/>
<feature type="domain" description="DUF7341" evidence="2">
    <location>
        <begin position="9"/>
        <end position="150"/>
    </location>
</feature>
<dbReference type="KEGG" id="vg:26639230"/>
<dbReference type="OrthoDB" id="6625at10239"/>
<sequence>MTQPAEDGNLPAAKTRLGNAISALIDPKPEYTEGATRWRDSLYDQLTEEIPGSQGNASRIPQSSPPLCIDAVELKTEIDATVAAWEPSSYWVFGPPYPVPQRDLTREHTPLTVLRLQLLERRPWRPQDAHGIEQISGRIEAWCESIKTMLNPPPKWSLPNPCPACDTAIVYRKNSAGETVRQPALQIGPSGCVCQNCHHEWGPQLFQHLANVLGYELPAGVLE</sequence>
<feature type="domain" description="DUF7340" evidence="1">
    <location>
        <begin position="154"/>
        <end position="215"/>
    </location>
</feature>
<protein>
    <submittedName>
        <fullName evidence="3">Uncharacterized protein</fullName>
    </submittedName>
</protein>
<evidence type="ECO:0000313" key="4">
    <source>
        <dbReference type="Proteomes" id="UP000201810"/>
    </source>
</evidence>
<dbReference type="Pfam" id="PF24029">
    <property type="entry name" value="DUF7340"/>
    <property type="match status" value="1"/>
</dbReference>
<organism evidence="3 4">
    <name type="scientific">Mycobacterium phage Dante</name>
    <dbReference type="NCBI Taxonomy" id="1698357"/>
    <lineage>
        <taxon>Viruses</taxon>
        <taxon>Duplodnaviria</taxon>
        <taxon>Heunggongvirae</taxon>
        <taxon>Uroviricota</taxon>
        <taxon>Caudoviricetes</taxon>
        <taxon>Gracegardnervirinae</taxon>
        <taxon>Cheoctovirus</taxon>
        <taxon>Cheoctovirus dante</taxon>
    </lineage>
</organism>
<dbReference type="InterPro" id="IPR055765">
    <property type="entry name" value="DUF7341"/>
</dbReference>
<gene>
    <name evidence="3" type="ORF">SEA_DANTE_92</name>
</gene>
<name>A0A0K1Y7V9_9CAUD</name>
<keyword evidence="4" id="KW-1185">Reference proteome</keyword>
<dbReference type="Proteomes" id="UP000201810">
    <property type="component" value="Segment"/>
</dbReference>
<dbReference type="RefSeq" id="YP_009212734.1">
    <property type="nucleotide sequence ID" value="NC_028946.1"/>
</dbReference>